<feature type="signal peptide" evidence="1">
    <location>
        <begin position="1"/>
        <end position="19"/>
    </location>
</feature>
<dbReference type="CDD" id="cd06222">
    <property type="entry name" value="RNase_H_like"/>
    <property type="match status" value="1"/>
</dbReference>
<dbReference type="InterPro" id="IPR012337">
    <property type="entry name" value="RNaseH-like_sf"/>
</dbReference>
<dbReference type="InterPro" id="IPR052929">
    <property type="entry name" value="RNase_H-like_EbsB-rel"/>
</dbReference>
<geneLocation type="mitochondrion" evidence="2"/>
<evidence type="ECO:0008006" key="4">
    <source>
        <dbReference type="Google" id="ProtNLM"/>
    </source>
</evidence>
<keyword evidence="1" id="KW-0732">Signal</keyword>
<proteinExistence type="predicted"/>
<protein>
    <recommendedName>
        <fullName evidence="4">RNase H type-1 domain-containing protein</fullName>
    </recommendedName>
</protein>
<keyword evidence="3" id="KW-1185">Reference proteome</keyword>
<name>A0A8J5BYN2_ZINOF</name>
<gene>
    <name evidence="2" type="ORF">ZIOFF_074296</name>
</gene>
<reference evidence="2 3" key="1">
    <citation type="submission" date="2020-08" db="EMBL/GenBank/DDBJ databases">
        <title>Plant Genome Project.</title>
        <authorList>
            <person name="Zhang R.-G."/>
        </authorList>
    </citation>
    <scope>NUCLEOTIDE SEQUENCE [LARGE SCALE GENOMIC DNA]</scope>
    <source>
        <tissue evidence="2">Rhizome</tissue>
    </source>
</reference>
<evidence type="ECO:0000256" key="1">
    <source>
        <dbReference type="SAM" id="SignalP"/>
    </source>
</evidence>
<accession>A0A8J5BYN2</accession>
<dbReference type="SUPFAM" id="SSF53098">
    <property type="entry name" value="Ribonuclease H-like"/>
    <property type="match status" value="1"/>
</dbReference>
<keyword evidence="2" id="KW-0496">Mitochondrion</keyword>
<dbReference type="InterPro" id="IPR044730">
    <property type="entry name" value="RNase_H-like_dom_plant"/>
</dbReference>
<dbReference type="PANTHER" id="PTHR47074:SF75">
    <property type="entry name" value="RNASE H TYPE-1 DOMAIN-CONTAINING PROTEIN"/>
    <property type="match status" value="1"/>
</dbReference>
<sequence>MAGRICLVESLILGSLVHSMMVYRWPGSLLKELDSAIRNFLWTGDVSQRGNVMVAWSRCCAPKSKGGLGMKSLVTMKKAYLLRFTWDFLTKDSEFFSFIRGRYLENFLLPRVRYISSSIWGGLKEHISALTADSKWLIGDRSSVRFWLDNWLGFLIADKLDIPVEVRKFDTQPENHYYINGVWNFSPDFIIKCLDIVRLIVTTPIAPNSSDSRVWSKSLHGQVTSQLAYLHLRPSFPSVAWGEVDLGFLYPSSSLDLWRAIHNRLPTMDSIRRRGGPSISVLWGGHHLCLHAMRIKLSPQLSSLWRAAFVSCVWLIWSARNKFIFEGAKPNFNSIIASLWSHFNEVNQFDIGVMFNSQDDLLRLHDLRISGKPIKAPCILPVLWKPPPPGWIKINTDGSARGVPRPISCGGVFINCWGFVHGCFALHLGNGFRFQAELVAAAIEIAFGGRFGWSRIPPMLLDCSLSHIFREGNKVADMLSKSSFTSMWWSSAPQFVQNLVSQDMSGREQFSQYIALRAPSPGIKIFLRRVPSRTPSASQGDQVRVGVAIYCYTRINSINSWRRQIRVEILNGACPPNHYKTASARSESEYEQLEKGLIGESIVALASDFETSTG</sequence>
<dbReference type="PANTHER" id="PTHR47074">
    <property type="entry name" value="BNAC02G40300D PROTEIN"/>
    <property type="match status" value="1"/>
</dbReference>
<comment type="caution">
    <text evidence="2">The sequence shown here is derived from an EMBL/GenBank/DDBJ whole genome shotgun (WGS) entry which is preliminary data.</text>
</comment>
<evidence type="ECO:0000313" key="2">
    <source>
        <dbReference type="EMBL" id="KAG6467786.1"/>
    </source>
</evidence>
<dbReference type="EMBL" id="JACMSC010000023">
    <property type="protein sequence ID" value="KAG6467786.1"/>
    <property type="molecule type" value="Genomic_DNA"/>
</dbReference>
<evidence type="ECO:0000313" key="3">
    <source>
        <dbReference type="Proteomes" id="UP000734854"/>
    </source>
</evidence>
<organism evidence="2 3">
    <name type="scientific">Zingiber officinale</name>
    <name type="common">Ginger</name>
    <name type="synonym">Amomum zingiber</name>
    <dbReference type="NCBI Taxonomy" id="94328"/>
    <lineage>
        <taxon>Eukaryota</taxon>
        <taxon>Viridiplantae</taxon>
        <taxon>Streptophyta</taxon>
        <taxon>Embryophyta</taxon>
        <taxon>Tracheophyta</taxon>
        <taxon>Spermatophyta</taxon>
        <taxon>Magnoliopsida</taxon>
        <taxon>Liliopsida</taxon>
        <taxon>Zingiberales</taxon>
        <taxon>Zingiberaceae</taxon>
        <taxon>Zingiber</taxon>
    </lineage>
</organism>
<feature type="chain" id="PRO_5035297445" description="RNase H type-1 domain-containing protein" evidence="1">
    <location>
        <begin position="20"/>
        <end position="614"/>
    </location>
</feature>
<dbReference type="AlphaFoldDB" id="A0A8J5BYN2"/>
<dbReference type="Proteomes" id="UP000734854">
    <property type="component" value="Unassembled WGS sequence"/>
</dbReference>